<evidence type="ECO:0000313" key="11">
    <source>
        <dbReference type="Proteomes" id="UP000501747"/>
    </source>
</evidence>
<dbReference type="Pfam" id="PF00781">
    <property type="entry name" value="DAGK_cat"/>
    <property type="match status" value="1"/>
</dbReference>
<keyword evidence="7" id="KW-0594">Phospholipid biosynthesis</keyword>
<dbReference type="PANTHER" id="PTHR12358">
    <property type="entry name" value="SPHINGOSINE KINASE"/>
    <property type="match status" value="1"/>
</dbReference>
<dbReference type="AlphaFoldDB" id="A0A6G8ARB4"/>
<evidence type="ECO:0000256" key="8">
    <source>
        <dbReference type="ARBA" id="ARBA00023264"/>
    </source>
</evidence>
<keyword evidence="7" id="KW-0444">Lipid biosynthesis</keyword>
<dbReference type="InterPro" id="IPR050187">
    <property type="entry name" value="Lipid_Phosphate_FormReg"/>
</dbReference>
<evidence type="ECO:0000256" key="4">
    <source>
        <dbReference type="ARBA" id="ARBA00022741"/>
    </source>
</evidence>
<dbReference type="EMBL" id="CP049887">
    <property type="protein sequence ID" value="QIL47604.1"/>
    <property type="molecule type" value="Genomic_DNA"/>
</dbReference>
<keyword evidence="4" id="KW-0547">Nucleotide-binding</keyword>
<reference evidence="10 11" key="1">
    <citation type="submission" date="2020-03" db="EMBL/GenBank/DDBJ databases">
        <title>Vagococcus sp. nov., isolated from beetles.</title>
        <authorList>
            <person name="Hyun D.-W."/>
            <person name="Bae J.-W."/>
        </authorList>
    </citation>
    <scope>NUCLEOTIDE SEQUENCE [LARGE SCALE GENOMIC DNA]</scope>
    <source>
        <strain evidence="10 11">HDW17B</strain>
    </source>
</reference>
<evidence type="ECO:0000256" key="5">
    <source>
        <dbReference type="ARBA" id="ARBA00022777"/>
    </source>
</evidence>
<organism evidence="10 11">
    <name type="scientific">Vagococcus hydrophili</name>
    <dbReference type="NCBI Taxonomy" id="2714947"/>
    <lineage>
        <taxon>Bacteria</taxon>
        <taxon>Bacillati</taxon>
        <taxon>Bacillota</taxon>
        <taxon>Bacilli</taxon>
        <taxon>Lactobacillales</taxon>
        <taxon>Enterococcaceae</taxon>
        <taxon>Vagococcus</taxon>
    </lineage>
</organism>
<keyword evidence="8" id="KW-1208">Phospholipid metabolism</keyword>
<evidence type="ECO:0000256" key="3">
    <source>
        <dbReference type="ARBA" id="ARBA00022679"/>
    </source>
</evidence>
<keyword evidence="5 10" id="KW-0418">Kinase</keyword>
<keyword evidence="6" id="KW-0067">ATP-binding</keyword>
<evidence type="ECO:0000259" key="9">
    <source>
        <dbReference type="PROSITE" id="PS50146"/>
    </source>
</evidence>
<dbReference type="InterPro" id="IPR016064">
    <property type="entry name" value="NAD/diacylglycerol_kinase_sf"/>
</dbReference>
<evidence type="ECO:0000256" key="1">
    <source>
        <dbReference type="ARBA" id="ARBA00001946"/>
    </source>
</evidence>
<dbReference type="GO" id="GO:0016301">
    <property type="term" value="F:kinase activity"/>
    <property type="evidence" value="ECO:0007669"/>
    <property type="project" value="UniProtKB-KW"/>
</dbReference>
<dbReference type="Gene3D" id="2.60.200.40">
    <property type="match status" value="1"/>
</dbReference>
<name>A0A6G8ARB4_9ENTE</name>
<keyword evidence="11" id="KW-1185">Reference proteome</keyword>
<keyword evidence="7" id="KW-0443">Lipid metabolism</keyword>
<accession>A0A6G8ARB4</accession>
<evidence type="ECO:0000256" key="6">
    <source>
        <dbReference type="ARBA" id="ARBA00022840"/>
    </source>
</evidence>
<dbReference type="PANTHER" id="PTHR12358:SF54">
    <property type="entry name" value="SPHINGOSINE KINASE RELATED PROTEIN"/>
    <property type="match status" value="1"/>
</dbReference>
<dbReference type="Proteomes" id="UP000501747">
    <property type="component" value="Chromosome"/>
</dbReference>
<dbReference type="PROSITE" id="PS50146">
    <property type="entry name" value="DAGK"/>
    <property type="match status" value="1"/>
</dbReference>
<dbReference type="InterPro" id="IPR045540">
    <property type="entry name" value="YegS/DAGK_C"/>
</dbReference>
<dbReference type="InterPro" id="IPR017438">
    <property type="entry name" value="ATP-NAD_kinase_N"/>
</dbReference>
<comment type="cofactor">
    <cofactor evidence="1">
        <name>Mg(2+)</name>
        <dbReference type="ChEBI" id="CHEBI:18420"/>
    </cofactor>
</comment>
<dbReference type="GO" id="GO:0005524">
    <property type="term" value="F:ATP binding"/>
    <property type="evidence" value="ECO:0007669"/>
    <property type="project" value="UniProtKB-KW"/>
</dbReference>
<dbReference type="GO" id="GO:0008654">
    <property type="term" value="P:phospholipid biosynthetic process"/>
    <property type="evidence" value="ECO:0007669"/>
    <property type="project" value="UniProtKB-KW"/>
</dbReference>
<sequence>MKKLTLHLIVNSQAGAGNAKKIYNISKDYLNKKNIEFIPYFTEYAGHEKKITRYLLKKILVDWQPNIDNFPLLVVLGGDGTLHEVINILQNHPNIPIGYIPGGSGNDFARAVSLSRKTEVALERLTSITQPTTIKVMEAHFKETNETRLILNNIGVGLDANIVTTANHSKSKKFLNQLRLGSLTYLAAVFKVLHKQEAFPISFKTDTHYHSFERAYLCSITNHPYFGGGVAIDPTASPYEDEISVVLIEKVNIFKILYLAVKILSKKHLTSKYVHHFKSRQLEITSSTDQFGQTDGEIIGKEPYHVKCHLTNHLFWL</sequence>
<evidence type="ECO:0000256" key="7">
    <source>
        <dbReference type="ARBA" id="ARBA00023209"/>
    </source>
</evidence>
<dbReference type="NCBIfam" id="TIGR00147">
    <property type="entry name" value="YegS/Rv2252/BmrU family lipid kinase"/>
    <property type="match status" value="1"/>
</dbReference>
<dbReference type="InterPro" id="IPR001206">
    <property type="entry name" value="Diacylglycerol_kinase_cat_dom"/>
</dbReference>
<proteinExistence type="inferred from homology"/>
<protein>
    <submittedName>
        <fullName evidence="10">Diacylglycerol kinase family lipid kinase</fullName>
    </submittedName>
</protein>
<evidence type="ECO:0000313" key="10">
    <source>
        <dbReference type="EMBL" id="QIL47604.1"/>
    </source>
</evidence>
<keyword evidence="3" id="KW-0808">Transferase</keyword>
<evidence type="ECO:0000256" key="2">
    <source>
        <dbReference type="ARBA" id="ARBA00005983"/>
    </source>
</evidence>
<dbReference type="KEGG" id="vhy:G7082_03155"/>
<dbReference type="InterPro" id="IPR005218">
    <property type="entry name" value="Diacylglycerol/lipid_kinase"/>
</dbReference>
<dbReference type="SUPFAM" id="SSF111331">
    <property type="entry name" value="NAD kinase/diacylglycerol kinase-like"/>
    <property type="match status" value="1"/>
</dbReference>
<dbReference type="SMART" id="SM00046">
    <property type="entry name" value="DAGKc"/>
    <property type="match status" value="1"/>
</dbReference>
<dbReference type="RefSeq" id="WP_166033776.1">
    <property type="nucleotide sequence ID" value="NZ_CP049887.1"/>
</dbReference>
<comment type="similarity">
    <text evidence="2">Belongs to the diacylglycerol/lipid kinase family.</text>
</comment>
<dbReference type="Pfam" id="PF19279">
    <property type="entry name" value="YegS_C"/>
    <property type="match status" value="1"/>
</dbReference>
<dbReference type="Gene3D" id="3.40.50.10330">
    <property type="entry name" value="Probable inorganic polyphosphate/atp-NAD kinase, domain 1"/>
    <property type="match status" value="1"/>
</dbReference>
<gene>
    <name evidence="10" type="ORF">G7082_03155</name>
</gene>
<feature type="domain" description="DAGKc" evidence="9">
    <location>
        <begin position="1"/>
        <end position="145"/>
    </location>
</feature>